<keyword evidence="2" id="KW-0210">Decarboxylase</keyword>
<dbReference type="GO" id="GO:0009089">
    <property type="term" value="P:lysine biosynthetic process via diaminopimelate"/>
    <property type="evidence" value="ECO:0007669"/>
    <property type="project" value="TreeGrafter"/>
</dbReference>
<dbReference type="PRINTS" id="PR01179">
    <property type="entry name" value="ODADCRBXLASE"/>
</dbReference>
<keyword evidence="7" id="KW-1185">Reference proteome</keyword>
<dbReference type="InterPro" id="IPR000183">
    <property type="entry name" value="Orn/DAP/Arg_de-COase"/>
</dbReference>
<dbReference type="SUPFAM" id="SSF51419">
    <property type="entry name" value="PLP-binding barrel"/>
    <property type="match status" value="1"/>
</dbReference>
<dbReference type="GO" id="GO:0008836">
    <property type="term" value="F:diaminopimelate decarboxylase activity"/>
    <property type="evidence" value="ECO:0007669"/>
    <property type="project" value="TreeGrafter"/>
</dbReference>
<sequence length="454" mass="47929">MSARHPLPAAQHPIVARFLTDGVAVNEATGRFGSPLHVVFPQVMAENAAALTAVLRRHGVPHDVFYAHKVNASTALLAEAYAAGLGADVASSAELDRALAAGFAPDRIEATGPKSPAFIERIAALGVTANADDLWELDRLAAAAPVGSSVPVLLRLSGFASSVVPQSRFGIDLADADAALEIVRRAPGLDLRGVAFHLDTADPAARVDALTESMAVVAAAHRAGLRPSVIDIGGGLRQRFVDDPEPFQRYAQALAVAGPEDLVWPGHDLVAPTAHKYGNHRPATDVLEGFLTAEIERRPVAEVLRECMLTLWIEPGKALVDHGGLTLATVLYRKNAAGRDLAVLDLTRNQVTPADQEVLLDPVLVDGRGDPPDDGVFLAGRLCLESDLISRRKVFLDSELASGDVLAFVNTAAYQMDLSASAAAGHPPPPKVAAVLDGDRFIVTDDASDDRHRS</sequence>
<dbReference type="PROSITE" id="PS00878">
    <property type="entry name" value="ODR_DC_2_1"/>
    <property type="match status" value="1"/>
</dbReference>
<name>A0A6M1R6M8_9ACTN</name>
<reference evidence="6 7" key="1">
    <citation type="submission" date="2020-02" db="EMBL/GenBank/DDBJ databases">
        <title>Whole-genome analyses of novel actinobacteria.</title>
        <authorList>
            <person name="Sahin N."/>
        </authorList>
    </citation>
    <scope>NUCLEOTIDE SEQUENCE [LARGE SCALE GENOMIC DNA]</scope>
    <source>
        <strain evidence="6 7">KC13</strain>
    </source>
</reference>
<dbReference type="AlphaFoldDB" id="A0A6M1R6M8"/>
<feature type="active site" description="Proton donor" evidence="4">
    <location>
        <position position="383"/>
    </location>
</feature>
<dbReference type="InterPro" id="IPR022644">
    <property type="entry name" value="De-COase2_N"/>
</dbReference>
<proteinExistence type="predicted"/>
<dbReference type="RefSeq" id="WP_165114578.1">
    <property type="nucleotide sequence ID" value="NZ_JAALAA010000040.1"/>
</dbReference>
<dbReference type="PANTHER" id="PTHR43727">
    <property type="entry name" value="DIAMINOPIMELATE DECARBOXYLASE"/>
    <property type="match status" value="1"/>
</dbReference>
<protein>
    <submittedName>
        <fullName evidence="6">Decarboxylase</fullName>
    </submittedName>
</protein>
<dbReference type="EMBL" id="JAALAA010000040">
    <property type="protein sequence ID" value="NGN96054.1"/>
    <property type="molecule type" value="Genomic_DNA"/>
</dbReference>
<dbReference type="Gene3D" id="3.20.20.10">
    <property type="entry name" value="Alanine racemase"/>
    <property type="match status" value="1"/>
</dbReference>
<feature type="modified residue" description="N6-(pyridoxal phosphate)lysine" evidence="4">
    <location>
        <position position="69"/>
    </location>
</feature>
<dbReference type="InterPro" id="IPR009006">
    <property type="entry name" value="Ala_racemase/Decarboxylase_C"/>
</dbReference>
<dbReference type="Gene3D" id="2.40.37.10">
    <property type="entry name" value="Lyase, Ornithine Decarboxylase, Chain A, domain 1"/>
    <property type="match status" value="1"/>
</dbReference>
<evidence type="ECO:0000259" key="5">
    <source>
        <dbReference type="Pfam" id="PF02784"/>
    </source>
</evidence>
<dbReference type="InterPro" id="IPR022653">
    <property type="entry name" value="De-COase2_pyr-phos_BS"/>
</dbReference>
<keyword evidence="2" id="KW-0456">Lyase</keyword>
<evidence type="ECO:0000256" key="1">
    <source>
        <dbReference type="ARBA" id="ARBA00001933"/>
    </source>
</evidence>
<dbReference type="Pfam" id="PF02784">
    <property type="entry name" value="Orn_Arg_deC_N"/>
    <property type="match status" value="1"/>
</dbReference>
<keyword evidence="3 4" id="KW-0663">Pyridoxal phosphate</keyword>
<accession>A0A6M1R6M8</accession>
<feature type="domain" description="Orn/DAP/Arg decarboxylase 2 N-terminal" evidence="5">
    <location>
        <begin position="61"/>
        <end position="255"/>
    </location>
</feature>
<comment type="cofactor">
    <cofactor evidence="1 4">
        <name>pyridoxal 5'-phosphate</name>
        <dbReference type="ChEBI" id="CHEBI:597326"/>
    </cofactor>
</comment>
<dbReference type="InterPro" id="IPR029066">
    <property type="entry name" value="PLP-binding_barrel"/>
</dbReference>
<dbReference type="SUPFAM" id="SSF50621">
    <property type="entry name" value="Alanine racemase C-terminal domain-like"/>
    <property type="match status" value="1"/>
</dbReference>
<evidence type="ECO:0000313" key="7">
    <source>
        <dbReference type="Proteomes" id="UP000483261"/>
    </source>
</evidence>
<evidence type="ECO:0000256" key="2">
    <source>
        <dbReference type="ARBA" id="ARBA00022793"/>
    </source>
</evidence>
<evidence type="ECO:0000313" key="6">
    <source>
        <dbReference type="EMBL" id="NGN96054.1"/>
    </source>
</evidence>
<evidence type="ECO:0000256" key="4">
    <source>
        <dbReference type="PIRSR" id="PIRSR600183-50"/>
    </source>
</evidence>
<evidence type="ECO:0000256" key="3">
    <source>
        <dbReference type="ARBA" id="ARBA00022898"/>
    </source>
</evidence>
<comment type="caution">
    <text evidence="6">The sequence shown here is derived from an EMBL/GenBank/DDBJ whole genome shotgun (WGS) entry which is preliminary data.</text>
</comment>
<gene>
    <name evidence="6" type="ORF">G5C66_25365</name>
</gene>
<dbReference type="Proteomes" id="UP000483261">
    <property type="component" value="Unassembled WGS sequence"/>
</dbReference>
<organism evidence="6 7">
    <name type="scientific">Nocardioides turkmenicus</name>
    <dbReference type="NCBI Taxonomy" id="2711220"/>
    <lineage>
        <taxon>Bacteria</taxon>
        <taxon>Bacillati</taxon>
        <taxon>Actinomycetota</taxon>
        <taxon>Actinomycetes</taxon>
        <taxon>Propionibacteriales</taxon>
        <taxon>Nocardioidaceae</taxon>
        <taxon>Nocardioides</taxon>
    </lineage>
</organism>
<dbReference type="PANTHER" id="PTHR43727:SF2">
    <property type="entry name" value="GROUP IV DECARBOXYLASE"/>
    <property type="match status" value="1"/>
</dbReference>